<accession>X0YJ64</accession>
<feature type="non-terminal residue" evidence="1">
    <location>
        <position position="1"/>
    </location>
</feature>
<protein>
    <submittedName>
        <fullName evidence="1">Uncharacterized protein</fullName>
    </submittedName>
</protein>
<reference evidence="1" key="1">
    <citation type="journal article" date="2014" name="Front. Microbiol.">
        <title>High frequency of phylogenetically diverse reductive dehalogenase-homologous genes in deep subseafloor sedimentary metagenomes.</title>
        <authorList>
            <person name="Kawai M."/>
            <person name="Futagami T."/>
            <person name="Toyoda A."/>
            <person name="Takaki Y."/>
            <person name="Nishi S."/>
            <person name="Hori S."/>
            <person name="Arai W."/>
            <person name="Tsubouchi T."/>
            <person name="Morono Y."/>
            <person name="Uchiyama I."/>
            <person name="Ito T."/>
            <person name="Fujiyama A."/>
            <person name="Inagaki F."/>
            <person name="Takami H."/>
        </authorList>
    </citation>
    <scope>NUCLEOTIDE SEQUENCE</scope>
    <source>
        <strain evidence="1">Expedition CK06-06</strain>
    </source>
</reference>
<feature type="non-terminal residue" evidence="1">
    <location>
        <position position="35"/>
    </location>
</feature>
<name>X0YJ64_9ZZZZ</name>
<dbReference type="AlphaFoldDB" id="X0YJ64"/>
<organism evidence="1">
    <name type="scientific">marine sediment metagenome</name>
    <dbReference type="NCBI Taxonomy" id="412755"/>
    <lineage>
        <taxon>unclassified sequences</taxon>
        <taxon>metagenomes</taxon>
        <taxon>ecological metagenomes</taxon>
    </lineage>
</organism>
<dbReference type="EMBL" id="BARS01059670">
    <property type="protein sequence ID" value="GAG47177.1"/>
    <property type="molecule type" value="Genomic_DNA"/>
</dbReference>
<gene>
    <name evidence="1" type="ORF">S01H1_86272</name>
</gene>
<evidence type="ECO:0000313" key="1">
    <source>
        <dbReference type="EMBL" id="GAG47177.1"/>
    </source>
</evidence>
<comment type="caution">
    <text evidence="1">The sequence shown here is derived from an EMBL/GenBank/DDBJ whole genome shotgun (WGS) entry which is preliminary data.</text>
</comment>
<sequence length="35" mass="4222">VERILSDRIYRIYTIYHVDRFKASCGCPMEEKISE</sequence>
<proteinExistence type="predicted"/>